<feature type="signal peptide" evidence="5">
    <location>
        <begin position="1"/>
        <end position="20"/>
    </location>
</feature>
<organism evidence="6 7">
    <name type="scientific">Candidatus Aphodenecus pullistercoris</name>
    <dbReference type="NCBI Taxonomy" id="2840669"/>
    <lineage>
        <taxon>Bacteria</taxon>
        <taxon>Pseudomonadati</taxon>
        <taxon>Spirochaetota</taxon>
        <taxon>Spirochaetia</taxon>
        <taxon>Spirochaetales</taxon>
        <taxon>Candidatus Aphodenecus</taxon>
    </lineage>
</organism>
<keyword evidence="4" id="KW-0574">Periplasm</keyword>
<comment type="subcellular location">
    <subcellularLocation>
        <location evidence="1">Periplasm</location>
    </subcellularLocation>
</comment>
<evidence type="ECO:0000256" key="1">
    <source>
        <dbReference type="ARBA" id="ARBA00004418"/>
    </source>
</evidence>
<dbReference type="Pfam" id="PF01547">
    <property type="entry name" value="SBP_bac_1"/>
    <property type="match status" value="1"/>
</dbReference>
<feature type="chain" id="PRO_5038659165" evidence="5">
    <location>
        <begin position="21"/>
        <end position="342"/>
    </location>
</feature>
<proteinExistence type="predicted"/>
<dbReference type="GO" id="GO:0030976">
    <property type="term" value="F:thiamine pyrophosphate binding"/>
    <property type="evidence" value="ECO:0007669"/>
    <property type="project" value="TreeGrafter"/>
</dbReference>
<evidence type="ECO:0000256" key="2">
    <source>
        <dbReference type="ARBA" id="ARBA00022448"/>
    </source>
</evidence>
<evidence type="ECO:0000256" key="4">
    <source>
        <dbReference type="ARBA" id="ARBA00022764"/>
    </source>
</evidence>
<accession>A0A9D9EDK9</accession>
<dbReference type="PANTHER" id="PTHR30006">
    <property type="entry name" value="THIAMINE-BINDING PERIPLASMIC PROTEIN-RELATED"/>
    <property type="match status" value="1"/>
</dbReference>
<dbReference type="CDD" id="cd13545">
    <property type="entry name" value="PBP2_TbpA"/>
    <property type="match status" value="1"/>
</dbReference>
<keyword evidence="2" id="KW-0813">Transport</keyword>
<keyword evidence="3 5" id="KW-0732">Signal</keyword>
<dbReference type="SUPFAM" id="SSF53850">
    <property type="entry name" value="Periplasmic binding protein-like II"/>
    <property type="match status" value="1"/>
</dbReference>
<dbReference type="NCBIfam" id="TIGR01254">
    <property type="entry name" value="sfuA"/>
    <property type="match status" value="1"/>
</dbReference>
<dbReference type="PROSITE" id="PS51257">
    <property type="entry name" value="PROKAR_LIPOPROTEIN"/>
    <property type="match status" value="1"/>
</dbReference>
<reference evidence="6" key="1">
    <citation type="submission" date="2020-10" db="EMBL/GenBank/DDBJ databases">
        <authorList>
            <person name="Gilroy R."/>
        </authorList>
    </citation>
    <scope>NUCLEOTIDE SEQUENCE</scope>
    <source>
        <strain evidence="6">11167</strain>
    </source>
</reference>
<evidence type="ECO:0000256" key="3">
    <source>
        <dbReference type="ARBA" id="ARBA00022729"/>
    </source>
</evidence>
<dbReference type="GO" id="GO:0015888">
    <property type="term" value="P:thiamine transport"/>
    <property type="evidence" value="ECO:0007669"/>
    <property type="project" value="InterPro"/>
</dbReference>
<dbReference type="InterPro" id="IPR006059">
    <property type="entry name" value="SBP"/>
</dbReference>
<evidence type="ECO:0000313" key="7">
    <source>
        <dbReference type="Proteomes" id="UP000823633"/>
    </source>
</evidence>
<dbReference type="InterPro" id="IPR005948">
    <property type="entry name" value="ThiB-like"/>
</dbReference>
<dbReference type="GO" id="GO:0030975">
    <property type="term" value="F:thiamine binding"/>
    <property type="evidence" value="ECO:0007669"/>
    <property type="project" value="InterPro"/>
</dbReference>
<comment type="caution">
    <text evidence="6">The sequence shown here is derived from an EMBL/GenBank/DDBJ whole genome shotgun (WGS) entry which is preliminary data.</text>
</comment>
<dbReference type="Gene3D" id="3.40.190.10">
    <property type="entry name" value="Periplasmic binding protein-like II"/>
    <property type="match status" value="2"/>
</dbReference>
<evidence type="ECO:0000256" key="5">
    <source>
        <dbReference type="SAM" id="SignalP"/>
    </source>
</evidence>
<dbReference type="PANTHER" id="PTHR30006:SF3">
    <property type="entry name" value="THIAMINE-BINDING PERIPLASMIC PROTEIN"/>
    <property type="match status" value="1"/>
</dbReference>
<name>A0A9D9EDK9_9SPIR</name>
<dbReference type="Proteomes" id="UP000823633">
    <property type="component" value="Unassembled WGS sequence"/>
</dbReference>
<sequence>MKKHIIVLVMLVLSCSLVFAQAAGESTEGGKEITLYCYDTFSSEWGSGPTLIPLFEEETGIKVNVVSSGDAVEMLSRAIMEGEDCPADLIMGISDDQASAAYESGLFTSYESPLLEKVDDSLEFDGEHRLIPFDYGVFAFVWDSESDVPAPQSLDDLKDPIYKDKIILIDPRTSSVGLGLLMWTIEVYGEDGYLDWWRAVGQNALTIADGWSSAYGLFTEGEAPIVISYTTSPVYHVLNEDTTRYQALVFPEGHHKTIESIGILASSDNKEEAQAFVDFILSEGQVDTAIANSMYPANGETVLPEAYDYAPLPEKIFDTDPAYVAANIDRWTEEWTQAMINL</sequence>
<dbReference type="AlphaFoldDB" id="A0A9D9EDK9"/>
<gene>
    <name evidence="6" type="ORF">IAC42_05285</name>
</gene>
<dbReference type="EMBL" id="JADIMU010000032">
    <property type="protein sequence ID" value="MBO8443154.1"/>
    <property type="molecule type" value="Genomic_DNA"/>
</dbReference>
<evidence type="ECO:0000313" key="6">
    <source>
        <dbReference type="EMBL" id="MBO8443154.1"/>
    </source>
</evidence>
<reference evidence="6" key="2">
    <citation type="journal article" date="2021" name="PeerJ">
        <title>Extensive microbial diversity within the chicken gut microbiome revealed by metagenomics and culture.</title>
        <authorList>
            <person name="Gilroy R."/>
            <person name="Ravi A."/>
            <person name="Getino M."/>
            <person name="Pursley I."/>
            <person name="Horton D.L."/>
            <person name="Alikhan N.F."/>
            <person name="Baker D."/>
            <person name="Gharbi K."/>
            <person name="Hall N."/>
            <person name="Watson M."/>
            <person name="Adriaenssens E.M."/>
            <person name="Foster-Nyarko E."/>
            <person name="Jarju S."/>
            <person name="Secka A."/>
            <person name="Antonio M."/>
            <person name="Oren A."/>
            <person name="Chaudhuri R.R."/>
            <person name="La Ragione R."/>
            <person name="Hildebrand F."/>
            <person name="Pallen M.J."/>
        </authorList>
    </citation>
    <scope>NUCLEOTIDE SEQUENCE</scope>
    <source>
        <strain evidence="6">11167</strain>
    </source>
</reference>
<protein>
    <submittedName>
        <fullName evidence="6">Thiamine ABC transporter substrate-binding protein</fullName>
    </submittedName>
</protein>
<dbReference type="GO" id="GO:0030288">
    <property type="term" value="C:outer membrane-bounded periplasmic space"/>
    <property type="evidence" value="ECO:0007669"/>
    <property type="project" value="TreeGrafter"/>
</dbReference>